<evidence type="ECO:0000313" key="5">
    <source>
        <dbReference type="EnsemblMetazoa" id="PHUM258430-PA"/>
    </source>
</evidence>
<feature type="region of interest" description="Disordered" evidence="1">
    <location>
        <begin position="1025"/>
        <end position="1048"/>
    </location>
</feature>
<evidence type="ECO:0000256" key="2">
    <source>
        <dbReference type="SAM" id="Phobius"/>
    </source>
</evidence>
<evidence type="ECO:0000259" key="3">
    <source>
        <dbReference type="Pfam" id="PF20266"/>
    </source>
</evidence>
<dbReference type="InterPro" id="IPR046906">
    <property type="entry name" value="Mab-21_HhH/H2TH-like"/>
</dbReference>
<keyword evidence="2" id="KW-0812">Transmembrane</keyword>
<dbReference type="KEGG" id="phu:Phum_PHUM258430"/>
<dbReference type="VEuPathDB" id="VectorBase:PHUM258430"/>
<dbReference type="PANTHER" id="PTHR10656">
    <property type="entry name" value="CELL FATE DETERMINING PROTEIN MAB21-RELATED"/>
    <property type="match status" value="1"/>
</dbReference>
<keyword evidence="2" id="KW-0472">Membrane</keyword>
<feature type="compositionally biased region" description="Polar residues" evidence="1">
    <location>
        <begin position="966"/>
        <end position="985"/>
    </location>
</feature>
<sequence length="1069" mass="122326">MGCGISEQYLNKINNNNNNNNYGKIIFDDRQLIKLNKKFESFLESQTTTLLGGDFGKKYHDSIVERLLLRLICHVGRLDLVSSPALYPEFFQPPVRIIEGENGGENLPQGFAKIKVGGQFLEEWIDFIDSNGFLRRDKINNKFIQLLARAAAKPEDSFTPIQVDESIHCGSPGKIVDPITLCQILQTSPSQQFFYGSDPRDFQIAIVEGTPENRLHISFLSPKAQSLTSGIQVLGWPTGSDYPSRLPLDHVDVILGYRASQLGYYLLPKGPHSSIYCDDRNSVWEIRTIATEMFLEHHYSPNSVIIQILNILNQILIILKGRGVKTLNKQVKTQYIMKNLFFYELERYKDIKDWSPKMISKRILSILDRLLFHLRRQHIPSYFFKNKNLLLIENIWEDDHVSDGDILNNYIKLLYDEKLQQYDTNDDDKYFKYQIENVMECLYEAMDSDPKILGPVLRPYLNQLFKGSHDNCWFLNEWLNKMELSEIQAIKAFSSLVTSGFIDPLEGIINSANKKWIWAQNSLKIIQTFNDETSRKMIIGENIDVSKSGLRLIFTPKPGKTIRYNISKMNGGEKPEIVEKKITETVKSYQDVLKSTLQPFKINNYYYYLWEKNGLKLSNEKHQLHILLRDCNPFTIGSIDSRRQGNHRGLGSIVQALISLKKLSVLQEISQYLPEKEKNRVLNDIRKLSKEMQRLSLDKFKNNNNNNKKEFNFKGNWTTRGYLNISKNSFLIPNLNENSTNETNESALNPINGLHDLNETGYVPINDFTDAGFTDVQTFILAGIATVIPLLFIVAAILGIRFIWKKYRTNKEECYEGVLKKEESMNPCGKLQGYTLPQELRSSESHFSVTPSDETTTVSGLQLPNPKNNGSIITMTLKNNHLIVETEETTNTPVVPKIESKGTTTKFVTPATSDFKIEEISEKNNYDVHIKTSEESTENKLFSRDHGALVHCPPEGVDEDIDKRSSNTGLSQSDLSVSSAESHNPSYRYGNQMGYDSGGFGYPEYSGYAMNAQNQSQIHITHQIKNSTKDDKSEENQINISSPEKMSEKKNNWLNDEINVENKGHNINW</sequence>
<feature type="compositionally biased region" description="Basic and acidic residues" evidence="1">
    <location>
        <begin position="937"/>
        <end position="948"/>
    </location>
</feature>
<dbReference type="Pfam" id="PF20266">
    <property type="entry name" value="Mab-21_C"/>
    <property type="match status" value="1"/>
</dbReference>
<reference evidence="5" key="3">
    <citation type="submission" date="2021-02" db="UniProtKB">
        <authorList>
            <consortium name="EnsemblMetazoa"/>
        </authorList>
    </citation>
    <scope>IDENTIFICATION</scope>
    <source>
        <strain evidence="5">USDA</strain>
    </source>
</reference>
<dbReference type="Proteomes" id="UP000009046">
    <property type="component" value="Unassembled WGS sequence"/>
</dbReference>
<dbReference type="EMBL" id="AAZO01002993">
    <property type="status" value="NOT_ANNOTATED_CDS"/>
    <property type="molecule type" value="Genomic_DNA"/>
</dbReference>
<dbReference type="HOGENOM" id="CLU_287914_0_0_1"/>
<feature type="region of interest" description="Disordered" evidence="1">
    <location>
        <begin position="937"/>
        <end position="989"/>
    </location>
</feature>
<organism>
    <name type="scientific">Pediculus humanus subsp. corporis</name>
    <name type="common">Body louse</name>
    <dbReference type="NCBI Taxonomy" id="121224"/>
    <lineage>
        <taxon>Eukaryota</taxon>
        <taxon>Metazoa</taxon>
        <taxon>Ecdysozoa</taxon>
        <taxon>Arthropoda</taxon>
        <taxon>Hexapoda</taxon>
        <taxon>Insecta</taxon>
        <taxon>Pterygota</taxon>
        <taxon>Neoptera</taxon>
        <taxon>Paraneoptera</taxon>
        <taxon>Psocodea</taxon>
        <taxon>Troctomorpha</taxon>
        <taxon>Phthiraptera</taxon>
        <taxon>Anoplura</taxon>
        <taxon>Pediculidae</taxon>
        <taxon>Pediculus</taxon>
    </lineage>
</organism>
<dbReference type="CTD" id="8235342"/>
<dbReference type="EnsemblMetazoa" id="PHUM258430-RA">
    <property type="protein sequence ID" value="PHUM258430-PA"/>
    <property type="gene ID" value="PHUM258430"/>
</dbReference>
<dbReference type="OrthoDB" id="5948335at2759"/>
<protein>
    <recommendedName>
        <fullName evidence="3">Mab-21-like HhH/H2TH-like domain-containing protein</fullName>
    </recommendedName>
</protein>
<keyword evidence="6" id="KW-1185">Reference proteome</keyword>
<name>E0VK88_PEDHC</name>
<evidence type="ECO:0000313" key="4">
    <source>
        <dbReference type="EMBL" id="EEB13794.1"/>
    </source>
</evidence>
<reference evidence="4" key="1">
    <citation type="submission" date="2007-04" db="EMBL/GenBank/DDBJ databases">
        <title>Annotation of Pediculus humanus corporis strain USDA.</title>
        <authorList>
            <person name="Kirkness E."/>
            <person name="Hannick L."/>
            <person name="Hass B."/>
            <person name="Bruggner R."/>
            <person name="Lawson D."/>
            <person name="Bidwell S."/>
            <person name="Joardar V."/>
            <person name="Caler E."/>
            <person name="Walenz B."/>
            <person name="Inman J."/>
            <person name="Schobel S."/>
            <person name="Galinsky K."/>
            <person name="Amedeo P."/>
            <person name="Strausberg R."/>
        </authorList>
    </citation>
    <scope>NUCLEOTIDE SEQUENCE</scope>
    <source>
        <strain evidence="4">USDA</strain>
    </source>
</reference>
<dbReference type="EMBL" id="DS235239">
    <property type="protein sequence ID" value="EEB13794.1"/>
    <property type="molecule type" value="Genomic_DNA"/>
</dbReference>
<feature type="transmembrane region" description="Helical" evidence="2">
    <location>
        <begin position="779"/>
        <end position="804"/>
    </location>
</feature>
<dbReference type="AlphaFoldDB" id="E0VK88"/>
<feature type="domain" description="Mab-21-like HhH/H2TH-like" evidence="3">
    <location>
        <begin position="310"/>
        <end position="390"/>
    </location>
</feature>
<dbReference type="GeneID" id="8235342"/>
<dbReference type="eggNOG" id="ENOG502RHJY">
    <property type="taxonomic scope" value="Eukaryota"/>
</dbReference>
<evidence type="ECO:0000313" key="6">
    <source>
        <dbReference type="Proteomes" id="UP000009046"/>
    </source>
</evidence>
<keyword evidence="2" id="KW-1133">Transmembrane helix</keyword>
<dbReference type="RefSeq" id="XP_002426532.1">
    <property type="nucleotide sequence ID" value="XM_002426487.1"/>
</dbReference>
<reference evidence="4" key="2">
    <citation type="submission" date="2007-04" db="EMBL/GenBank/DDBJ databases">
        <title>The genome of the human body louse.</title>
        <authorList>
            <consortium name="The Human Body Louse Genome Consortium"/>
            <person name="Kirkness E."/>
            <person name="Walenz B."/>
            <person name="Hass B."/>
            <person name="Bruggner R."/>
            <person name="Strausberg R."/>
        </authorList>
    </citation>
    <scope>NUCLEOTIDE SEQUENCE</scope>
    <source>
        <strain evidence="4">USDA</strain>
    </source>
</reference>
<evidence type="ECO:0000256" key="1">
    <source>
        <dbReference type="SAM" id="MobiDB-lite"/>
    </source>
</evidence>
<dbReference type="PANTHER" id="PTHR10656:SF70">
    <property type="entry name" value="PROTEIN MAB-21-RELATED"/>
    <property type="match status" value="1"/>
</dbReference>
<accession>E0VK88</accession>
<dbReference type="STRING" id="121224.E0VK88"/>
<dbReference type="Gene3D" id="1.10.1410.40">
    <property type="match status" value="1"/>
</dbReference>
<dbReference type="InParanoid" id="E0VK88"/>
<proteinExistence type="predicted"/>
<gene>
    <name evidence="5" type="primary">8235342</name>
    <name evidence="4" type="ORF">Phum_PHUM258430</name>
</gene>